<dbReference type="SUPFAM" id="SSF53335">
    <property type="entry name" value="S-adenosyl-L-methionine-dependent methyltransferases"/>
    <property type="match status" value="1"/>
</dbReference>
<dbReference type="InterPro" id="IPR029063">
    <property type="entry name" value="SAM-dependent_MTases_sf"/>
</dbReference>
<feature type="non-terminal residue" evidence="2">
    <location>
        <position position="1"/>
    </location>
</feature>
<accession>A0ABP0MAZ5</accession>
<dbReference type="InterPro" id="IPR013216">
    <property type="entry name" value="Methyltransf_11"/>
</dbReference>
<evidence type="ECO:0000313" key="2">
    <source>
        <dbReference type="EMBL" id="CAK9048674.1"/>
    </source>
</evidence>
<dbReference type="PANTHER" id="PTHR43861">
    <property type="entry name" value="TRANS-ACONITATE 2-METHYLTRANSFERASE-RELATED"/>
    <property type="match status" value="1"/>
</dbReference>
<dbReference type="Proteomes" id="UP001642464">
    <property type="component" value="Unassembled WGS sequence"/>
</dbReference>
<name>A0ABP0MAZ5_9DINO</name>
<reference evidence="2 3" key="1">
    <citation type="submission" date="2024-02" db="EMBL/GenBank/DDBJ databases">
        <authorList>
            <person name="Chen Y."/>
            <person name="Shah S."/>
            <person name="Dougan E. K."/>
            <person name="Thang M."/>
            <person name="Chan C."/>
        </authorList>
    </citation>
    <scope>NUCLEOTIDE SEQUENCE [LARGE SCALE GENOMIC DNA]</scope>
</reference>
<dbReference type="CDD" id="cd02440">
    <property type="entry name" value="AdoMet_MTases"/>
    <property type="match status" value="1"/>
</dbReference>
<comment type="caution">
    <text evidence="2">The sequence shown here is derived from an EMBL/GenBank/DDBJ whole genome shotgun (WGS) entry which is preliminary data.</text>
</comment>
<evidence type="ECO:0000313" key="3">
    <source>
        <dbReference type="Proteomes" id="UP001642464"/>
    </source>
</evidence>
<feature type="domain" description="Methyltransferase type 11" evidence="1">
    <location>
        <begin position="52"/>
        <end position="147"/>
    </location>
</feature>
<evidence type="ECO:0000259" key="1">
    <source>
        <dbReference type="Pfam" id="PF08241"/>
    </source>
</evidence>
<dbReference type="Pfam" id="PF08241">
    <property type="entry name" value="Methyltransf_11"/>
    <property type="match status" value="1"/>
</dbReference>
<keyword evidence="3" id="KW-1185">Reference proteome</keyword>
<dbReference type="Gene3D" id="3.40.50.150">
    <property type="entry name" value="Vaccinia Virus protein VP39"/>
    <property type="match status" value="1"/>
</dbReference>
<gene>
    <name evidence="2" type="ORF">SCF082_LOCUS27094</name>
</gene>
<feature type="non-terminal residue" evidence="2">
    <location>
        <position position="161"/>
    </location>
</feature>
<dbReference type="EMBL" id="CAXAMM010020809">
    <property type="protein sequence ID" value="CAK9048674.1"/>
    <property type="molecule type" value="Genomic_DNA"/>
</dbReference>
<protein>
    <submittedName>
        <fullName evidence="2">Methyltransf_11 domain-containing protein</fullName>
    </submittedName>
</protein>
<sequence length="161" mass="18030">ALKRDQLPLPAIEDREGYYGEDHFSYWASGLLDARYLIEAAEQYGTGTGSYLDLGCASGRVLRHMAYECPNIEAMGCDINRLHVEWCNAHLPRNCKTFQNNSVPTLPLEDNSADIVSAFSVFTHIEALETAWLAEIRRVLKPGGIAWLTVHTEGTLKDMDE</sequence>
<organism evidence="2 3">
    <name type="scientific">Durusdinium trenchii</name>
    <dbReference type="NCBI Taxonomy" id="1381693"/>
    <lineage>
        <taxon>Eukaryota</taxon>
        <taxon>Sar</taxon>
        <taxon>Alveolata</taxon>
        <taxon>Dinophyceae</taxon>
        <taxon>Suessiales</taxon>
        <taxon>Symbiodiniaceae</taxon>
        <taxon>Durusdinium</taxon>
    </lineage>
</organism>
<proteinExistence type="predicted"/>